<dbReference type="CDD" id="cd22271">
    <property type="entry name" value="DPBB_EXP_N-like"/>
    <property type="match status" value="1"/>
</dbReference>
<dbReference type="InterPro" id="IPR036749">
    <property type="entry name" value="Expansin_CBD_sf"/>
</dbReference>
<evidence type="ECO:0000256" key="2">
    <source>
        <dbReference type="SAM" id="MobiDB-lite"/>
    </source>
</evidence>
<dbReference type="PANTHER" id="PTHR31836:SF21">
    <property type="entry name" value="EXPANSIN-LIKE PROTEIN 7"/>
    <property type="match status" value="1"/>
</dbReference>
<dbReference type="SUPFAM" id="SSF50685">
    <property type="entry name" value="Barwin-like endoglucanases"/>
    <property type="match status" value="1"/>
</dbReference>
<protein>
    <recommendedName>
        <fullName evidence="4">Expansin-like EG45 domain-containing protein</fullName>
    </recommendedName>
</protein>
<evidence type="ECO:0000256" key="1">
    <source>
        <dbReference type="ARBA" id="ARBA00022729"/>
    </source>
</evidence>
<dbReference type="Gene3D" id="2.40.40.10">
    <property type="entry name" value="RlpA-like domain"/>
    <property type="match status" value="1"/>
</dbReference>
<feature type="chain" id="PRO_5007561836" description="Expansin-like EG45 domain-containing protein" evidence="3">
    <location>
        <begin position="32"/>
        <end position="388"/>
    </location>
</feature>
<evidence type="ECO:0000256" key="3">
    <source>
        <dbReference type="SAM" id="SignalP"/>
    </source>
</evidence>
<gene>
    <name evidence="5" type="ORF">GPECTOR_77g10</name>
</gene>
<feature type="compositionally biased region" description="Low complexity" evidence="2">
    <location>
        <begin position="270"/>
        <end position="282"/>
    </location>
</feature>
<dbReference type="SUPFAM" id="SSF49590">
    <property type="entry name" value="PHL pollen allergen"/>
    <property type="match status" value="1"/>
</dbReference>
<dbReference type="PANTHER" id="PTHR31836">
    <property type="match status" value="1"/>
</dbReference>
<feature type="signal peptide" evidence="3">
    <location>
        <begin position="1"/>
        <end position="31"/>
    </location>
</feature>
<dbReference type="AlphaFoldDB" id="A0A150G261"/>
<feature type="domain" description="Expansin-like EG45" evidence="4">
    <location>
        <begin position="95"/>
        <end position="222"/>
    </location>
</feature>
<accession>A0A150G261</accession>
<keyword evidence="1 3" id="KW-0732">Signal</keyword>
<dbReference type="InterPro" id="IPR007112">
    <property type="entry name" value="Expansin/allergen_DPBB_dom"/>
</dbReference>
<name>A0A150G261_GONPE</name>
<evidence type="ECO:0000313" key="6">
    <source>
        <dbReference type="Proteomes" id="UP000075714"/>
    </source>
</evidence>
<sequence>MPARASGRLLLLAAAVAAAALLLASPSPSWARSLSQVAAEDDATTEAPGGNETAAGGNSSDVDLGPWKQGTNFSVPVTAKAFRFGASGQNVTLAENFCGYGPLSSPYVVGISPDSPLTKRLPLSGCGACLEVVCAAGSPACVHPDATDASLTPASAPGPTDAEAASNVLAPGRLLLRVADQCRTCGPLDLNLHYDAFAQLADTRVGVANLTYRYVTCPSLGRKISVYVNAFRPSEGGWLRLSVRDVAGDGLAEVAITRCPRAGPSPSPSPRDGGAASPAGSAAGRGGGGSAAGGIGGGGGLTPGCAGTLRGPSWRIMQNTVGAQWEYAGLPRLPFDLRLTDVAGQEIIVWNAITNTTAPAVYETHAQFAPPPPPGAEEEGVYTGPNGR</sequence>
<dbReference type="InterPro" id="IPR051477">
    <property type="entry name" value="Expansin_CellWall"/>
</dbReference>
<dbReference type="Proteomes" id="UP000075714">
    <property type="component" value="Unassembled WGS sequence"/>
</dbReference>
<feature type="compositionally biased region" description="Gly residues" evidence="2">
    <location>
        <begin position="283"/>
        <end position="295"/>
    </location>
</feature>
<feature type="region of interest" description="Disordered" evidence="2">
    <location>
        <begin position="257"/>
        <end position="295"/>
    </location>
</feature>
<dbReference type="STRING" id="33097.A0A150G261"/>
<keyword evidence="6" id="KW-1185">Reference proteome</keyword>
<feature type="region of interest" description="Disordered" evidence="2">
    <location>
        <begin position="35"/>
        <end position="67"/>
    </location>
</feature>
<proteinExistence type="predicted"/>
<reference evidence="6" key="1">
    <citation type="journal article" date="2016" name="Nat. Commun.">
        <title>The Gonium pectorale genome demonstrates co-option of cell cycle regulation during the evolution of multicellularity.</title>
        <authorList>
            <person name="Hanschen E.R."/>
            <person name="Marriage T.N."/>
            <person name="Ferris P.J."/>
            <person name="Hamaji T."/>
            <person name="Toyoda A."/>
            <person name="Fujiyama A."/>
            <person name="Neme R."/>
            <person name="Noguchi H."/>
            <person name="Minakuchi Y."/>
            <person name="Suzuki M."/>
            <person name="Kawai-Toyooka H."/>
            <person name="Smith D.R."/>
            <person name="Sparks H."/>
            <person name="Anderson J."/>
            <person name="Bakaric R."/>
            <person name="Luria V."/>
            <person name="Karger A."/>
            <person name="Kirschner M.W."/>
            <person name="Durand P.M."/>
            <person name="Michod R.E."/>
            <person name="Nozaki H."/>
            <person name="Olson B.J."/>
        </authorList>
    </citation>
    <scope>NUCLEOTIDE SEQUENCE [LARGE SCALE GENOMIC DNA]</scope>
    <source>
        <strain evidence="6">NIES-2863</strain>
    </source>
</reference>
<evidence type="ECO:0000259" key="4">
    <source>
        <dbReference type="PROSITE" id="PS50842"/>
    </source>
</evidence>
<dbReference type="PROSITE" id="PS50842">
    <property type="entry name" value="EXPANSIN_EG45"/>
    <property type="match status" value="1"/>
</dbReference>
<evidence type="ECO:0000313" key="5">
    <source>
        <dbReference type="EMBL" id="KXZ43913.1"/>
    </source>
</evidence>
<organism evidence="5 6">
    <name type="scientific">Gonium pectorale</name>
    <name type="common">Green alga</name>
    <dbReference type="NCBI Taxonomy" id="33097"/>
    <lineage>
        <taxon>Eukaryota</taxon>
        <taxon>Viridiplantae</taxon>
        <taxon>Chlorophyta</taxon>
        <taxon>core chlorophytes</taxon>
        <taxon>Chlorophyceae</taxon>
        <taxon>CS clade</taxon>
        <taxon>Chlamydomonadales</taxon>
        <taxon>Volvocaceae</taxon>
        <taxon>Gonium</taxon>
    </lineage>
</organism>
<dbReference type="EMBL" id="LSYV01000078">
    <property type="protein sequence ID" value="KXZ43913.1"/>
    <property type="molecule type" value="Genomic_DNA"/>
</dbReference>
<dbReference type="InterPro" id="IPR036908">
    <property type="entry name" value="RlpA-like_sf"/>
</dbReference>
<dbReference type="Gene3D" id="2.60.40.760">
    <property type="entry name" value="Expansin, cellulose-binding-like domain"/>
    <property type="match status" value="1"/>
</dbReference>
<dbReference type="OrthoDB" id="546269at2759"/>
<feature type="region of interest" description="Disordered" evidence="2">
    <location>
        <begin position="367"/>
        <end position="388"/>
    </location>
</feature>
<comment type="caution">
    <text evidence="5">The sequence shown here is derived from an EMBL/GenBank/DDBJ whole genome shotgun (WGS) entry which is preliminary data.</text>
</comment>